<dbReference type="Proteomes" id="UP000007803">
    <property type="component" value="Chromosome"/>
</dbReference>
<dbReference type="AlphaFoldDB" id="E0UR32"/>
<dbReference type="RefSeq" id="WP_013327741.1">
    <property type="nucleotide sequence ID" value="NC_014506.1"/>
</dbReference>
<reference evidence="2" key="1">
    <citation type="journal article" date="2010" name="Stand. Genomic Sci.">
        <title>Complete genome sequence of Sulfurimonas autotrophica type strain (OK10).</title>
        <authorList>
            <person name="Sikorski J."/>
            <person name="Munk C."/>
            <person name="Lapidus A."/>
            <person name="Djao O."/>
            <person name="Lucas S."/>
            <person name="Glavina Del Rio T."/>
            <person name="Nolan M."/>
            <person name="Tice H."/>
            <person name="Han C."/>
            <person name="Cheng J."/>
            <person name="Tapia R."/>
            <person name="Goodwin L."/>
            <person name="Pitluck S."/>
            <person name="Liolios K."/>
            <person name="Ivanova N."/>
            <person name="Mavromatis K."/>
            <person name="Mikhailova N."/>
            <person name="Pati A."/>
            <person name="Sims D."/>
            <person name="Meincke L."/>
            <person name="Brettin T."/>
            <person name="Detter J."/>
            <person name="Chen A."/>
            <person name="Palaniappan K."/>
            <person name="Land M."/>
            <person name="Hauser L."/>
            <person name="Chang Y."/>
            <person name="Jeffries C."/>
            <person name="Rohde M."/>
            <person name="Lang E."/>
            <person name="Spring S."/>
            <person name="Goker M."/>
            <person name="Woyke T."/>
            <person name="Bristow J."/>
            <person name="Eisen J."/>
            <person name="Markowitz V."/>
            <person name="Hugenholtz P."/>
            <person name="Kyrpides N."/>
            <person name="Klenk H."/>
        </authorList>
    </citation>
    <scope>NUCLEOTIDE SEQUENCE [LARGE SCALE GENOMIC DNA]</scope>
    <source>
        <strain evidence="2">ATCC BAA-671 / DSM 16294 / JCM 11897 / OK10</strain>
    </source>
</reference>
<accession>E0UR32</accession>
<evidence type="ECO:0000313" key="1">
    <source>
        <dbReference type="EMBL" id="ADN09988.1"/>
    </source>
</evidence>
<evidence type="ECO:0000313" key="2">
    <source>
        <dbReference type="Proteomes" id="UP000007803"/>
    </source>
</evidence>
<dbReference type="EMBL" id="CP002205">
    <property type="protein sequence ID" value="ADN09988.1"/>
    <property type="molecule type" value="Genomic_DNA"/>
</dbReference>
<proteinExistence type="predicted"/>
<dbReference type="HOGENOM" id="CLU_595698_0_0_7"/>
<gene>
    <name evidence="1" type="ordered locus">Saut_1945</name>
</gene>
<keyword evidence="2" id="KW-1185">Reference proteome</keyword>
<evidence type="ECO:0008006" key="3">
    <source>
        <dbReference type="Google" id="ProtNLM"/>
    </source>
</evidence>
<organism evidence="1 2">
    <name type="scientific">Sulfurimonas autotrophica (strain ATCC BAA-671 / DSM 16294 / JCM 11897 / OK10)</name>
    <dbReference type="NCBI Taxonomy" id="563040"/>
    <lineage>
        <taxon>Bacteria</taxon>
        <taxon>Pseudomonadati</taxon>
        <taxon>Campylobacterota</taxon>
        <taxon>Epsilonproteobacteria</taxon>
        <taxon>Campylobacterales</taxon>
        <taxon>Sulfurimonadaceae</taxon>
        <taxon>Sulfurimonas</taxon>
    </lineage>
</organism>
<protein>
    <recommendedName>
        <fullName evidence="3">DUF945 domain-containing protein</fullName>
    </recommendedName>
</protein>
<sequence length="459" mass="51733">MKKTTLIASILIILLIILAPLIGNTFMQKLIDENVEALKVNGLVLKRVTGDSGYLNTKKHFEFVLQNADAFTNYVSAYTKTKMPSYVKKILSGVTLAVDAQYSNIPFSKAITLQIYMLRLSSTLMQEMQMNDPDAYKHFVHFLASKGILYHIEYNLVSKDFNGFIKDIDDAYTFKDGAKLLMQLQGARFRGHGDILAPKRLSFTLNKMKFDVNDGINIFSADINTLRSSSDFESFSKYTSSTKVFFINLLFKSPQDDINISLDKLDVSSTSTVKNEKVALRSKSFIESLVFHSKKIDFSLQTFNSDISVNALDKQSYENFSLLLAQSKTMNKALLQQKMQKSLLTLLSHGLHVKVSDISLQNITINKVEELGSMKIQSDLKVKADKDLAAKSKITPMLLLSNIEMDMNIKLANALYLKLIEDSPMAPTIASYVKKDADSVYFDIHFQDAKLMINDKTVQ</sequence>
<dbReference type="eggNOG" id="ENOG5031AUM">
    <property type="taxonomic scope" value="Bacteria"/>
</dbReference>
<dbReference type="KEGG" id="sua:Saut_1945"/>
<dbReference type="OrthoDB" id="5333163at2"/>
<dbReference type="STRING" id="563040.Saut_1945"/>
<name>E0UR32_SULAO</name>